<comment type="caution">
    <text evidence="1">The sequence shown here is derived from an EMBL/GenBank/DDBJ whole genome shotgun (WGS) entry which is preliminary data.</text>
</comment>
<dbReference type="EMBL" id="AANC01000001">
    <property type="protein sequence ID" value="EAQ51300.1"/>
    <property type="molecule type" value="Genomic_DNA"/>
</dbReference>
<dbReference type="STRING" id="398720.MED217_17195"/>
<dbReference type="Proteomes" id="UP000001601">
    <property type="component" value="Unassembled WGS sequence"/>
</dbReference>
<dbReference type="AlphaFoldDB" id="A3XHE5"/>
<name>A3XHE5_LEEBM</name>
<dbReference type="eggNOG" id="ENOG502ZGT6">
    <property type="taxonomic scope" value="Bacteria"/>
</dbReference>
<dbReference type="Gene3D" id="1.20.120.330">
    <property type="entry name" value="Nucleotidyltransferases domain 2"/>
    <property type="match status" value="1"/>
</dbReference>
<evidence type="ECO:0000313" key="2">
    <source>
        <dbReference type="Proteomes" id="UP000001601"/>
    </source>
</evidence>
<keyword evidence="2" id="KW-1185">Reference proteome</keyword>
<dbReference type="InterPro" id="IPR038026">
    <property type="entry name" value="MtlR-like_sf"/>
</dbReference>
<dbReference type="SUPFAM" id="SSF158668">
    <property type="entry name" value="MtlR-like"/>
    <property type="match status" value="1"/>
</dbReference>
<sequence length="156" mass="18087">MPKKEEEFSFKESNDKIGEIIACSIYIEDLISEVITNYFNPQKKEEFQHILMNSSVVSYGQKLKILSNIENFDSKIINKLRTIGSLRNSVAHNNLILKFDSTSSFSTISELHNNITLSVMNSSGKLVDKNLKDIFEEFNTLCKEICYYFQEEFDLF</sequence>
<organism evidence="1 2">
    <name type="scientific">Leeuwenhoekiella blandensis (strain CECT 7118 / CCUG 51940 / KCTC 22103 / MED217)</name>
    <name type="common">Flavobacterium sp. (strain MED217)</name>
    <dbReference type="NCBI Taxonomy" id="398720"/>
    <lineage>
        <taxon>Bacteria</taxon>
        <taxon>Pseudomonadati</taxon>
        <taxon>Bacteroidota</taxon>
        <taxon>Flavobacteriia</taxon>
        <taxon>Flavobacteriales</taxon>
        <taxon>Flavobacteriaceae</taxon>
        <taxon>Leeuwenhoekiella</taxon>
    </lineage>
</organism>
<evidence type="ECO:0000313" key="1">
    <source>
        <dbReference type="EMBL" id="EAQ51300.1"/>
    </source>
</evidence>
<reference evidence="1 2" key="1">
    <citation type="journal article" date="2007" name="Nature">
        <title>Light stimulates growth of proteorhodopsin-containing marine Flavobacteria.</title>
        <authorList>
            <person name="Gomez-Consarnau L."/>
            <person name="Gonzalez J.M."/>
            <person name="Coll-Llado M."/>
            <person name="Gourdon P."/>
            <person name="Pascher T."/>
            <person name="Neutze R."/>
            <person name="Pedros-Alio C."/>
            <person name="Pinhassi J."/>
        </authorList>
    </citation>
    <scope>NUCLEOTIDE SEQUENCE [LARGE SCALE GENOMIC DNA]</scope>
    <source>
        <strain evidence="1 2">MED217</strain>
    </source>
</reference>
<accession>A3XHE5</accession>
<proteinExistence type="predicted"/>
<protein>
    <recommendedName>
        <fullName evidence="3">RiboL-PSP-HEPN domain-containing protein</fullName>
    </recommendedName>
</protein>
<dbReference type="HOGENOM" id="CLU_1684404_0_0_10"/>
<evidence type="ECO:0008006" key="3">
    <source>
        <dbReference type="Google" id="ProtNLM"/>
    </source>
</evidence>
<gene>
    <name evidence="1" type="ORF">MED217_17195</name>
</gene>